<dbReference type="Proteomes" id="UP000664940">
    <property type="component" value="Unassembled WGS sequence"/>
</dbReference>
<organism evidence="2 3">
    <name type="scientific">Phyllostomus discolor</name>
    <name type="common">pale spear-nosed bat</name>
    <dbReference type="NCBI Taxonomy" id="89673"/>
    <lineage>
        <taxon>Eukaryota</taxon>
        <taxon>Metazoa</taxon>
        <taxon>Chordata</taxon>
        <taxon>Craniata</taxon>
        <taxon>Vertebrata</taxon>
        <taxon>Euteleostomi</taxon>
        <taxon>Mammalia</taxon>
        <taxon>Eutheria</taxon>
        <taxon>Laurasiatheria</taxon>
        <taxon>Chiroptera</taxon>
        <taxon>Yangochiroptera</taxon>
        <taxon>Phyllostomidae</taxon>
        <taxon>Phyllostominae</taxon>
        <taxon>Phyllostomus</taxon>
    </lineage>
</organism>
<evidence type="ECO:0000313" key="2">
    <source>
        <dbReference type="EMBL" id="KAF6095076.1"/>
    </source>
</evidence>
<accession>A0A834DWB7</accession>
<dbReference type="EMBL" id="JABVXQ010000008">
    <property type="protein sequence ID" value="KAF6095076.1"/>
    <property type="molecule type" value="Genomic_DNA"/>
</dbReference>
<protein>
    <submittedName>
        <fullName evidence="2">Uncharacterized protein</fullName>
    </submittedName>
</protein>
<name>A0A834DWB7_9CHIR</name>
<sequence length="206" mass="22242">MPRTEQRPGRIGPTGGLERGTPGSASPVARSASLRAPRGLRPTLPGPVQLGCHHPGPDHSLLFWESRQPPLPLLSFPPFFQSARLSLLCAQQRAEESFKNINWIKGSSSLMLPEGLVLHLESLLSLFFRRTRPSALTAVLPLARPFSHAGPSLPEAHRPPPSLSTVAFVDPSSWDCVLCLTLTPPRSRLNEKGLGPPACGPRLPVS</sequence>
<proteinExistence type="predicted"/>
<feature type="region of interest" description="Disordered" evidence="1">
    <location>
        <begin position="1"/>
        <end position="32"/>
    </location>
</feature>
<reference evidence="2 3" key="1">
    <citation type="journal article" date="2020" name="Nature">
        <title>Six reference-quality genomes reveal evolution of bat adaptations.</title>
        <authorList>
            <person name="Jebb D."/>
            <person name="Huang Z."/>
            <person name="Pippel M."/>
            <person name="Hughes G.M."/>
            <person name="Lavrichenko K."/>
            <person name="Devanna P."/>
            <person name="Winkler S."/>
            <person name="Jermiin L.S."/>
            <person name="Skirmuntt E.C."/>
            <person name="Katzourakis A."/>
            <person name="Burkitt-Gray L."/>
            <person name="Ray D.A."/>
            <person name="Sullivan K.A.M."/>
            <person name="Roscito J.G."/>
            <person name="Kirilenko B.M."/>
            <person name="Davalos L.M."/>
            <person name="Corthals A.P."/>
            <person name="Power M.L."/>
            <person name="Jones G."/>
            <person name="Ransome R.D."/>
            <person name="Dechmann D.K.N."/>
            <person name="Locatelli A.G."/>
            <person name="Puechmaille S.J."/>
            <person name="Fedrigo O."/>
            <person name="Jarvis E.D."/>
            <person name="Hiller M."/>
            <person name="Vernes S.C."/>
            <person name="Myers E.W."/>
            <person name="Teeling E.C."/>
        </authorList>
    </citation>
    <scope>NUCLEOTIDE SEQUENCE [LARGE SCALE GENOMIC DNA]</scope>
    <source>
        <strain evidence="2">Bat1K_MPI-CBG_1</strain>
    </source>
</reference>
<evidence type="ECO:0000256" key="1">
    <source>
        <dbReference type="SAM" id="MobiDB-lite"/>
    </source>
</evidence>
<evidence type="ECO:0000313" key="3">
    <source>
        <dbReference type="Proteomes" id="UP000664940"/>
    </source>
</evidence>
<comment type="caution">
    <text evidence="2">The sequence shown here is derived from an EMBL/GenBank/DDBJ whole genome shotgun (WGS) entry which is preliminary data.</text>
</comment>
<dbReference type="AlphaFoldDB" id="A0A834DWB7"/>
<gene>
    <name evidence="2" type="ORF">HJG60_012054</name>
</gene>